<protein>
    <submittedName>
        <fullName evidence="2">Uncharacterized protein</fullName>
    </submittedName>
</protein>
<dbReference type="EMBL" id="KN833886">
    <property type="protein sequence ID" value="KIK15550.1"/>
    <property type="molecule type" value="Genomic_DNA"/>
</dbReference>
<name>A0A0C9XTA6_9AGAM</name>
<accession>A0A0C9XTA6</accession>
<organism evidence="2 3">
    <name type="scientific">Pisolithus microcarpus 441</name>
    <dbReference type="NCBI Taxonomy" id="765257"/>
    <lineage>
        <taxon>Eukaryota</taxon>
        <taxon>Fungi</taxon>
        <taxon>Dikarya</taxon>
        <taxon>Basidiomycota</taxon>
        <taxon>Agaricomycotina</taxon>
        <taxon>Agaricomycetes</taxon>
        <taxon>Agaricomycetidae</taxon>
        <taxon>Boletales</taxon>
        <taxon>Sclerodermatineae</taxon>
        <taxon>Pisolithaceae</taxon>
        <taxon>Pisolithus</taxon>
    </lineage>
</organism>
<evidence type="ECO:0000256" key="1">
    <source>
        <dbReference type="SAM" id="MobiDB-lite"/>
    </source>
</evidence>
<dbReference type="Proteomes" id="UP000054018">
    <property type="component" value="Unassembled WGS sequence"/>
</dbReference>
<keyword evidence="3" id="KW-1185">Reference proteome</keyword>
<feature type="region of interest" description="Disordered" evidence="1">
    <location>
        <begin position="116"/>
        <end position="144"/>
    </location>
</feature>
<reference evidence="2 3" key="1">
    <citation type="submission" date="2014-04" db="EMBL/GenBank/DDBJ databases">
        <authorList>
            <consortium name="DOE Joint Genome Institute"/>
            <person name="Kuo A."/>
            <person name="Kohler A."/>
            <person name="Costa M.D."/>
            <person name="Nagy L.G."/>
            <person name="Floudas D."/>
            <person name="Copeland A."/>
            <person name="Barry K.W."/>
            <person name="Cichocki N."/>
            <person name="Veneault-Fourrey C."/>
            <person name="LaButti K."/>
            <person name="Lindquist E.A."/>
            <person name="Lipzen A."/>
            <person name="Lundell T."/>
            <person name="Morin E."/>
            <person name="Murat C."/>
            <person name="Sun H."/>
            <person name="Tunlid A."/>
            <person name="Henrissat B."/>
            <person name="Grigoriev I.V."/>
            <person name="Hibbett D.S."/>
            <person name="Martin F."/>
            <person name="Nordberg H.P."/>
            <person name="Cantor M.N."/>
            <person name="Hua S.X."/>
        </authorList>
    </citation>
    <scope>NUCLEOTIDE SEQUENCE [LARGE SCALE GENOMIC DNA]</scope>
    <source>
        <strain evidence="2 3">441</strain>
    </source>
</reference>
<gene>
    <name evidence="2" type="ORF">PISMIDRAFT_16437</name>
</gene>
<dbReference type="OrthoDB" id="2681472at2759"/>
<proteinExistence type="predicted"/>
<feature type="region of interest" description="Disordered" evidence="1">
    <location>
        <begin position="356"/>
        <end position="416"/>
    </location>
</feature>
<dbReference type="HOGENOM" id="CLU_033557_2_0_1"/>
<evidence type="ECO:0000313" key="3">
    <source>
        <dbReference type="Proteomes" id="UP000054018"/>
    </source>
</evidence>
<feature type="region of interest" description="Disordered" evidence="1">
    <location>
        <begin position="258"/>
        <end position="284"/>
    </location>
</feature>
<dbReference type="AlphaFoldDB" id="A0A0C9XTA6"/>
<reference evidence="3" key="2">
    <citation type="submission" date="2015-01" db="EMBL/GenBank/DDBJ databases">
        <title>Evolutionary Origins and Diversification of the Mycorrhizal Mutualists.</title>
        <authorList>
            <consortium name="DOE Joint Genome Institute"/>
            <consortium name="Mycorrhizal Genomics Consortium"/>
            <person name="Kohler A."/>
            <person name="Kuo A."/>
            <person name="Nagy L.G."/>
            <person name="Floudas D."/>
            <person name="Copeland A."/>
            <person name="Barry K.W."/>
            <person name="Cichocki N."/>
            <person name="Veneault-Fourrey C."/>
            <person name="LaButti K."/>
            <person name="Lindquist E.A."/>
            <person name="Lipzen A."/>
            <person name="Lundell T."/>
            <person name="Morin E."/>
            <person name="Murat C."/>
            <person name="Riley R."/>
            <person name="Ohm R."/>
            <person name="Sun H."/>
            <person name="Tunlid A."/>
            <person name="Henrissat B."/>
            <person name="Grigoriev I.V."/>
            <person name="Hibbett D.S."/>
            <person name="Martin F."/>
        </authorList>
    </citation>
    <scope>NUCLEOTIDE SEQUENCE [LARGE SCALE GENOMIC DNA]</scope>
    <source>
        <strain evidence="3">441</strain>
    </source>
</reference>
<evidence type="ECO:0000313" key="2">
    <source>
        <dbReference type="EMBL" id="KIK15550.1"/>
    </source>
</evidence>
<sequence>MSSPAPDDDFLQSFSILLMVYSKIKKTSAKGKTTSKEEKSTKMKELLFSPTDSNYIEFSQAVLHKHGLNDYQVSEKKHFPLKYIPPKARGQRISDAIDVDNLADYREMVKKISEGQLPISKGSRSSNDDDSEPTSDSAKRTSRKADLDSRLARWRLKLQKAYKNEGDKGLMYFGPQGPIPLTPAMVHDWCLALEDGQVTIATPPNIESFNSANKVPFLHPAHKAAAQPAAPAATDLNSLTSAILLRTLTQLDTGLIHSPTSPTSTPPAPQTPVRHQVHTMSSPPIPSPSQVVCYLEYAETNLGVRHALSYKSAFELHGIGPDILPNIDDKFLAGLGLSAGDAIHLKRGSIAWWNSPDAKRKRSDASTSEPASKRNHSSASETQMPKKVSYEKQYHEGGGNRFTGPPMKKDEDDDGFPPDRDYDLFYFCETFKEWFPVPSGYIVDDSGKDIADEA</sequence>